<name>A0A2W7NJZ6_9RHOB</name>
<evidence type="ECO:0000313" key="2">
    <source>
        <dbReference type="EMBL" id="PZX17024.1"/>
    </source>
</evidence>
<gene>
    <name evidence="2" type="ORF">LX81_01655</name>
</gene>
<dbReference type="EMBL" id="QKZL01000005">
    <property type="protein sequence ID" value="PZX17024.1"/>
    <property type="molecule type" value="Genomic_DNA"/>
</dbReference>
<protein>
    <submittedName>
        <fullName evidence="2">DnaA-like protein</fullName>
    </submittedName>
</protein>
<dbReference type="Gene3D" id="3.30.300.180">
    <property type="match status" value="1"/>
</dbReference>
<dbReference type="AlphaFoldDB" id="A0A2W7NJZ6"/>
<dbReference type="RefSeq" id="WP_111536809.1">
    <property type="nucleotide sequence ID" value="NZ_QKZL01000005.1"/>
</dbReference>
<evidence type="ECO:0000313" key="3">
    <source>
        <dbReference type="Proteomes" id="UP000248916"/>
    </source>
</evidence>
<feature type="domain" description="DnaA N-terminal" evidence="1">
    <location>
        <begin position="152"/>
        <end position="209"/>
    </location>
</feature>
<dbReference type="Pfam" id="PF11638">
    <property type="entry name" value="DnaA_N"/>
    <property type="match status" value="1"/>
</dbReference>
<accession>A0A2W7NJZ6</accession>
<dbReference type="InterPro" id="IPR038454">
    <property type="entry name" value="DnaA_N_sf"/>
</dbReference>
<reference evidence="2 3" key="1">
    <citation type="submission" date="2018-06" db="EMBL/GenBank/DDBJ databases">
        <title>Genomic Encyclopedia of Archaeal and Bacterial Type Strains, Phase II (KMG-II): from individual species to whole genera.</title>
        <authorList>
            <person name="Goeker M."/>
        </authorList>
    </citation>
    <scope>NUCLEOTIDE SEQUENCE [LARGE SCALE GENOMIC DNA]</scope>
    <source>
        <strain evidence="2 3">DSM 22009</strain>
    </source>
</reference>
<dbReference type="Proteomes" id="UP000248916">
    <property type="component" value="Unassembled WGS sequence"/>
</dbReference>
<dbReference type="OrthoDB" id="7657434at2"/>
<keyword evidence="3" id="KW-1185">Reference proteome</keyword>
<sequence>MFIKPLTGPQAGARKYDLLTALSLLGLHGPRQMRISLLRLLSVVTARYNWKANELSIGQAEMARIWGVTERTAKREVRTWIAERLVIRSRAPSRGRVGAYRLDLSEIWHRSAQFWPLIGPDFTERMLAEHPVTAAENLQTPTPIPEEKTTSPWGAVRDRLRRHDPAIYQHWIAPLDYVSDTGCCVTLRAPSRFMAHYVKTRLGPVLDAAIEAEIGPMRRVEIVGDSRAVEAD</sequence>
<evidence type="ECO:0000259" key="1">
    <source>
        <dbReference type="Pfam" id="PF11638"/>
    </source>
</evidence>
<proteinExistence type="predicted"/>
<comment type="caution">
    <text evidence="2">The sequence shown here is derived from an EMBL/GenBank/DDBJ whole genome shotgun (WGS) entry which is preliminary data.</text>
</comment>
<organism evidence="2 3">
    <name type="scientific">Palleronia aestuarii</name>
    <dbReference type="NCBI Taxonomy" id="568105"/>
    <lineage>
        <taxon>Bacteria</taxon>
        <taxon>Pseudomonadati</taxon>
        <taxon>Pseudomonadota</taxon>
        <taxon>Alphaproteobacteria</taxon>
        <taxon>Rhodobacterales</taxon>
        <taxon>Roseobacteraceae</taxon>
        <taxon>Palleronia</taxon>
    </lineage>
</organism>
<dbReference type="InterPro" id="IPR024633">
    <property type="entry name" value="DnaA_N_dom"/>
</dbReference>